<sequence length="916" mass="94990">MWLWVFVLPLLLVACGGGGGGGGEETSGTTSGATVVGSVSKDPVANATVWLLCDGKKLKKLGQTDGEGNFQFKLNPVEVANCTRLTLKSENGTMQVGNDTLAAPPLQGFIMDEDGNVVHKGADIISGALYYAFLTVDTSALVEKHSDNFTQIENDPEFEPVRTLVYHVRERAREEFGSEREEYIKKLFTEHHFSIRDYEPPYNRVLADAISRLLQIQTDFLSLWEKLLQGFVALLQDLQDGVMDGQVNGNPISGNYTNILDQIGSTLQNYCSYAVGLSGDRIIISSDGQVCSKLTAKIAGVIGCGEGPQISEIAFDAMPVGNATNGTLAINPNPVQGNTLTEASAQVCAGSAPAGSVFRITAVTSDNRTSNPVLIKVCNADSVDEISMAGIYFDQTTNQWKVKAMVAPLSGNGTPSGKVTFKIVKGQVTFTGGKKEIEVDIDTDGYAVAPLEVQGAGMAKLVALVEDPCTGIHRRVAMSYVAPDPCAVKAVSLNATPISVVAGESANLTAQVEVVNPDICADLSGKQVTFEVVSGDGTVNPATTVTDASGNASTTLTANAPGEIKVKATSEGKTSNEVTIQVAEHPCTVTGVTLSANKTSLTAGDSTQLMAQVQVVNAEQCGDLSGKEVTFEVVSGDGYVNPPTAQTDATGKASTTLTVNAPGEVKVKATSEGKTSNEVAIQVAQDPCTVTGIDVRAEPATVCAGGNSTIKATIHLADFDSCTNKDAIGDAAFEVTQGDGVLSQVSIPIGWNDVDKVGVAAVTLTAGSQNSTVRVTVDGVSGQTSVGVTQPKAYTCTLKLGVTANGTIGGVDVTVDYPETALGFDNVVAIGAAQGGLVVPNDNGTHVKIGLISAGGFPADGSAVLKLTFSTPQNQGLCSEPQESELAIIPDGNATCSDLSGNTFACPAQIVEFTCQ</sequence>
<dbReference type="Proteomes" id="UP000078390">
    <property type="component" value="Unassembled WGS sequence"/>
</dbReference>
<comment type="caution">
    <text evidence="3">The sequence shown here is derived from an EMBL/GenBank/DDBJ whole genome shotgun (WGS) entry which is preliminary data.</text>
</comment>
<dbReference type="Pfam" id="PF02369">
    <property type="entry name" value="Big_1"/>
    <property type="match status" value="2"/>
</dbReference>
<dbReference type="AlphaFoldDB" id="A0A179D5P2"/>
<dbReference type="InterPro" id="IPR003344">
    <property type="entry name" value="Big_1_dom"/>
</dbReference>
<protein>
    <recommendedName>
        <fullName evidence="2">Big-1 domain-containing protein</fullName>
    </recommendedName>
</protein>
<evidence type="ECO:0000256" key="1">
    <source>
        <dbReference type="ARBA" id="ARBA00010116"/>
    </source>
</evidence>
<evidence type="ECO:0000313" key="3">
    <source>
        <dbReference type="EMBL" id="OAQ20918.1"/>
    </source>
</evidence>
<reference evidence="3 4" key="1">
    <citation type="submission" date="2016-04" db="EMBL/GenBank/DDBJ databases">
        <title>Genome analysis of Thermosulfurimonas dismutans, the first thermophilic sulfur-disproportionating bacterium of the phylum Thermodesulfobacteria.</title>
        <authorList>
            <person name="Mardanov A.V."/>
            <person name="Beletsky A.V."/>
            <person name="Kadnikov V.V."/>
            <person name="Slobodkin A.I."/>
            <person name="Ravin N.V."/>
        </authorList>
    </citation>
    <scope>NUCLEOTIDE SEQUENCE [LARGE SCALE GENOMIC DNA]</scope>
    <source>
        <strain evidence="3 4">S95</strain>
    </source>
</reference>
<dbReference type="STRING" id="999894.TDIS_1045"/>
<dbReference type="SUPFAM" id="SSF49373">
    <property type="entry name" value="Invasin/intimin cell-adhesion fragments"/>
    <property type="match status" value="2"/>
</dbReference>
<dbReference type="SMART" id="SM00634">
    <property type="entry name" value="BID_1"/>
    <property type="match status" value="2"/>
</dbReference>
<proteinExistence type="inferred from homology"/>
<dbReference type="InterPro" id="IPR013783">
    <property type="entry name" value="Ig-like_fold"/>
</dbReference>
<accession>A0A179D5P2</accession>
<comment type="similarity">
    <text evidence="1">Belongs to the intimin/invasin family.</text>
</comment>
<dbReference type="PROSITE" id="PS51127">
    <property type="entry name" value="BIG1"/>
    <property type="match status" value="1"/>
</dbReference>
<evidence type="ECO:0000259" key="2">
    <source>
        <dbReference type="PROSITE" id="PS51127"/>
    </source>
</evidence>
<name>A0A179D5P2_9BACT</name>
<gene>
    <name evidence="3" type="ORF">TDIS_1045</name>
</gene>
<keyword evidence="4" id="KW-1185">Reference proteome</keyword>
<dbReference type="Gene3D" id="2.60.40.10">
    <property type="entry name" value="Immunoglobulins"/>
    <property type="match status" value="2"/>
</dbReference>
<evidence type="ECO:0000313" key="4">
    <source>
        <dbReference type="Proteomes" id="UP000078390"/>
    </source>
</evidence>
<dbReference type="PATRIC" id="fig|999894.6.peg.1038"/>
<feature type="domain" description="Big-1" evidence="2">
    <location>
        <begin position="490"/>
        <end position="581"/>
    </location>
</feature>
<dbReference type="InterPro" id="IPR008964">
    <property type="entry name" value="Invasin/intimin_cell_adhesion"/>
</dbReference>
<dbReference type="EMBL" id="LWLG01000005">
    <property type="protein sequence ID" value="OAQ20918.1"/>
    <property type="molecule type" value="Genomic_DNA"/>
</dbReference>
<organism evidence="3 4">
    <name type="scientific">Thermosulfurimonas dismutans</name>
    <dbReference type="NCBI Taxonomy" id="999894"/>
    <lineage>
        <taxon>Bacteria</taxon>
        <taxon>Pseudomonadati</taxon>
        <taxon>Thermodesulfobacteriota</taxon>
        <taxon>Thermodesulfobacteria</taxon>
        <taxon>Thermodesulfobacteriales</taxon>
        <taxon>Thermodesulfobacteriaceae</taxon>
        <taxon>Thermosulfurimonas</taxon>
    </lineage>
</organism>